<comment type="similarity">
    <text evidence="1 2">Belongs to the peptidase C14A family.</text>
</comment>
<dbReference type="SMART" id="SM00115">
    <property type="entry name" value="CASc"/>
    <property type="match status" value="1"/>
</dbReference>
<dbReference type="InterPro" id="IPR015917">
    <property type="entry name" value="Pept_C14A"/>
</dbReference>
<protein>
    <submittedName>
        <fullName evidence="5">Uncharacterized protein</fullName>
    </submittedName>
</protein>
<dbReference type="PROSITE" id="PS50208">
    <property type="entry name" value="CASPASE_P20"/>
    <property type="match status" value="1"/>
</dbReference>
<dbReference type="PANTHER" id="PTHR22576">
    <property type="entry name" value="MUCOSA ASSOCIATED LYMPHOID TISSUE LYMPHOMA TRANSLOCATION PROTEIN 1/PARACASPASE"/>
    <property type="match status" value="1"/>
</dbReference>
<keyword evidence="6" id="KW-1185">Reference proteome</keyword>
<dbReference type="InterPro" id="IPR001309">
    <property type="entry name" value="Pept_C14_p20"/>
</dbReference>
<proteinExistence type="inferred from homology"/>
<reference evidence="5 6" key="1">
    <citation type="submission" date="2024-02" db="EMBL/GenBank/DDBJ databases">
        <authorList>
            <person name="Daric V."/>
            <person name="Darras S."/>
        </authorList>
    </citation>
    <scope>NUCLEOTIDE SEQUENCE [LARGE SCALE GENOMIC DNA]</scope>
</reference>
<evidence type="ECO:0000259" key="4">
    <source>
        <dbReference type="PROSITE" id="PS50208"/>
    </source>
</evidence>
<feature type="domain" description="Caspase family p20" evidence="4">
    <location>
        <begin position="50"/>
        <end position="67"/>
    </location>
</feature>
<dbReference type="PROSITE" id="PS50207">
    <property type="entry name" value="CASPASE_P10"/>
    <property type="match status" value="1"/>
</dbReference>
<organism evidence="5 6">
    <name type="scientific">Clavelina lepadiformis</name>
    <name type="common">Light-bulb sea squirt</name>
    <name type="synonym">Ascidia lepadiformis</name>
    <dbReference type="NCBI Taxonomy" id="159417"/>
    <lineage>
        <taxon>Eukaryota</taxon>
        <taxon>Metazoa</taxon>
        <taxon>Chordata</taxon>
        <taxon>Tunicata</taxon>
        <taxon>Ascidiacea</taxon>
        <taxon>Aplousobranchia</taxon>
        <taxon>Clavelinidae</taxon>
        <taxon>Clavelina</taxon>
    </lineage>
</organism>
<evidence type="ECO:0000259" key="3">
    <source>
        <dbReference type="PROSITE" id="PS50207"/>
    </source>
</evidence>
<name>A0ABP0GHK2_CLALP</name>
<sequence>MLKLFFVECKVPTDNQGRTLVDDVLVGSDQAYIKRRDIVEMFCADKVNTNLINKPRLIFFQSCRGVAAASEEFKYVSQDPSTSEDLRIGTEEADMLIAHSTTEGFPAFQRWYTDAIAWYFSQHAKDTEIMPLLRKVRNYVSQRTSKSSSRPELDGKKQCPSDETRLLKNLYFFPGISPD</sequence>
<evidence type="ECO:0000256" key="1">
    <source>
        <dbReference type="ARBA" id="ARBA00010134"/>
    </source>
</evidence>
<feature type="domain" description="Caspase family p10" evidence="3">
    <location>
        <begin position="111"/>
        <end position="174"/>
    </location>
</feature>
<accession>A0ABP0GHK2</accession>
<dbReference type="Gene3D" id="3.40.50.1460">
    <property type="match status" value="1"/>
</dbReference>
<dbReference type="Proteomes" id="UP001642483">
    <property type="component" value="Unassembled WGS sequence"/>
</dbReference>
<gene>
    <name evidence="5" type="ORF">CVLEPA_LOCUS22756</name>
</gene>
<evidence type="ECO:0000256" key="2">
    <source>
        <dbReference type="RuleBase" id="RU003971"/>
    </source>
</evidence>
<dbReference type="InterPro" id="IPR011600">
    <property type="entry name" value="Pept_C14_caspase"/>
</dbReference>
<dbReference type="InterPro" id="IPR002138">
    <property type="entry name" value="Pept_C14_p10"/>
</dbReference>
<dbReference type="PANTHER" id="PTHR22576:SF41">
    <property type="entry name" value="CASPASE 14, APOPTOSIS-RELATED CYSTEINE PEPTIDASE"/>
    <property type="match status" value="1"/>
</dbReference>
<dbReference type="InterPro" id="IPR052039">
    <property type="entry name" value="Caspase-related_regulators"/>
</dbReference>
<comment type="caution">
    <text evidence="5">The sequence shown here is derived from an EMBL/GenBank/DDBJ whole genome shotgun (WGS) entry which is preliminary data.</text>
</comment>
<evidence type="ECO:0000313" key="5">
    <source>
        <dbReference type="EMBL" id="CAK8690119.1"/>
    </source>
</evidence>
<dbReference type="Pfam" id="PF00656">
    <property type="entry name" value="Peptidase_C14"/>
    <property type="match status" value="1"/>
</dbReference>
<dbReference type="InterPro" id="IPR029030">
    <property type="entry name" value="Caspase-like_dom_sf"/>
</dbReference>
<dbReference type="EMBL" id="CAWYQH010000114">
    <property type="protein sequence ID" value="CAK8690119.1"/>
    <property type="molecule type" value="Genomic_DNA"/>
</dbReference>
<dbReference type="SUPFAM" id="SSF52129">
    <property type="entry name" value="Caspase-like"/>
    <property type="match status" value="1"/>
</dbReference>
<evidence type="ECO:0000313" key="6">
    <source>
        <dbReference type="Proteomes" id="UP001642483"/>
    </source>
</evidence>